<name>A0A938YVZ2_9ARCH</name>
<sequence length="101" mass="11227">MAKAAKSFDLQSPAHAIGLEWKLFSSPELGFYFGLFCGRGKGFQGFWLPGPGGKGCFQGWPAMVFGWGIHFPGFSRLGFSEFSRQESALCFFFQGFSVLFF</sequence>
<organism evidence="1 2">
    <name type="scientific">Candidatus Iainarchaeum sp</name>
    <dbReference type="NCBI Taxonomy" id="3101447"/>
    <lineage>
        <taxon>Archaea</taxon>
        <taxon>Candidatus Iainarchaeota</taxon>
        <taxon>Candidatus Iainarchaeia</taxon>
        <taxon>Candidatus Iainarchaeales</taxon>
        <taxon>Candidatus Iainarchaeaceae</taxon>
        <taxon>Candidatus Iainarchaeum</taxon>
    </lineage>
</organism>
<reference evidence="1" key="1">
    <citation type="submission" date="2021-01" db="EMBL/GenBank/DDBJ databases">
        <title>Active Sulfur Cycling in an Early Earth Analoge.</title>
        <authorList>
            <person name="Hahn C.R."/>
            <person name="Youssef N.H."/>
            <person name="Elshahed M."/>
        </authorList>
    </citation>
    <scope>NUCLEOTIDE SEQUENCE</scope>
    <source>
        <strain evidence="1">Zod_Metabat.1151</strain>
    </source>
</reference>
<dbReference type="AlphaFoldDB" id="A0A938YVZ2"/>
<protein>
    <submittedName>
        <fullName evidence="1">Uncharacterized protein</fullName>
    </submittedName>
</protein>
<gene>
    <name evidence="1" type="ORF">JW744_01475</name>
</gene>
<dbReference type="EMBL" id="JAFGDB010000025">
    <property type="protein sequence ID" value="MBN2067117.1"/>
    <property type="molecule type" value="Genomic_DNA"/>
</dbReference>
<accession>A0A938YVZ2</accession>
<proteinExistence type="predicted"/>
<comment type="caution">
    <text evidence="1">The sequence shown here is derived from an EMBL/GenBank/DDBJ whole genome shotgun (WGS) entry which is preliminary data.</text>
</comment>
<evidence type="ECO:0000313" key="1">
    <source>
        <dbReference type="EMBL" id="MBN2067117.1"/>
    </source>
</evidence>
<dbReference type="Proteomes" id="UP000809243">
    <property type="component" value="Unassembled WGS sequence"/>
</dbReference>
<evidence type="ECO:0000313" key="2">
    <source>
        <dbReference type="Proteomes" id="UP000809243"/>
    </source>
</evidence>